<feature type="chain" id="PRO_5040206343" description="Secreted protein" evidence="2">
    <location>
        <begin position="19"/>
        <end position="129"/>
    </location>
</feature>
<comment type="caution">
    <text evidence="3">The sequence shown here is derived from an EMBL/GenBank/DDBJ whole genome shotgun (WGS) entry which is preliminary data.</text>
</comment>
<proteinExistence type="predicted"/>
<evidence type="ECO:0000313" key="4">
    <source>
        <dbReference type="Proteomes" id="UP001059596"/>
    </source>
</evidence>
<feature type="region of interest" description="Disordered" evidence="1">
    <location>
        <begin position="69"/>
        <end position="100"/>
    </location>
</feature>
<dbReference type="AlphaFoldDB" id="A0A9P9YJT4"/>
<gene>
    <name evidence="3" type="ORF">M5D96_009094</name>
</gene>
<name>A0A9P9YJT4_9MUSC</name>
<dbReference type="Proteomes" id="UP001059596">
    <property type="component" value="Unassembled WGS sequence"/>
</dbReference>
<keyword evidence="2" id="KW-0732">Signal</keyword>
<organism evidence="3 4">
    <name type="scientific">Drosophila gunungcola</name>
    <name type="common">fruit fly</name>
    <dbReference type="NCBI Taxonomy" id="103775"/>
    <lineage>
        <taxon>Eukaryota</taxon>
        <taxon>Metazoa</taxon>
        <taxon>Ecdysozoa</taxon>
        <taxon>Arthropoda</taxon>
        <taxon>Hexapoda</taxon>
        <taxon>Insecta</taxon>
        <taxon>Pterygota</taxon>
        <taxon>Neoptera</taxon>
        <taxon>Endopterygota</taxon>
        <taxon>Diptera</taxon>
        <taxon>Brachycera</taxon>
        <taxon>Muscomorpha</taxon>
        <taxon>Ephydroidea</taxon>
        <taxon>Drosophilidae</taxon>
        <taxon>Drosophila</taxon>
        <taxon>Sophophora</taxon>
    </lineage>
</organism>
<evidence type="ECO:0000256" key="1">
    <source>
        <dbReference type="SAM" id="MobiDB-lite"/>
    </source>
</evidence>
<feature type="signal peptide" evidence="2">
    <location>
        <begin position="1"/>
        <end position="18"/>
    </location>
</feature>
<accession>A0A9P9YJT4</accession>
<evidence type="ECO:0000256" key="2">
    <source>
        <dbReference type="SAM" id="SignalP"/>
    </source>
</evidence>
<evidence type="ECO:0008006" key="5">
    <source>
        <dbReference type="Google" id="ProtNLM"/>
    </source>
</evidence>
<evidence type="ECO:0000313" key="3">
    <source>
        <dbReference type="EMBL" id="KAI8038053.1"/>
    </source>
</evidence>
<reference evidence="3" key="1">
    <citation type="journal article" date="2023" name="Genome Biol. Evol.">
        <title>Long-read-based Genome Assembly of Drosophila gunungcola Reveals Fewer Chemosensory Genes in Flower-breeding Species.</title>
        <authorList>
            <person name="Negi A."/>
            <person name="Liao B.Y."/>
            <person name="Yeh S.D."/>
        </authorList>
    </citation>
    <scope>NUCLEOTIDE SEQUENCE</scope>
    <source>
        <strain evidence="3">Sukarami</strain>
    </source>
</reference>
<keyword evidence="4" id="KW-1185">Reference proteome</keyword>
<sequence>MRLVICTVLPLFLSRSFSGIPLTHSRTHVCERNTTLTATSNSKLAPACRHLTSLLNPVVHFNVELKKRPQSWASTPDIDEPDDAGRRPQASTTSRAAAVEDHNVAVTVKLPVPPRRHTTALDIKEVRYG</sequence>
<dbReference type="EMBL" id="JAMKOV010000009">
    <property type="protein sequence ID" value="KAI8038053.1"/>
    <property type="molecule type" value="Genomic_DNA"/>
</dbReference>
<protein>
    <recommendedName>
        <fullName evidence="5">Secreted protein</fullName>
    </recommendedName>
</protein>